<feature type="region of interest" description="Disordered" evidence="1">
    <location>
        <begin position="112"/>
        <end position="152"/>
    </location>
</feature>
<feature type="domain" description="Novel toxin 11" evidence="2">
    <location>
        <begin position="332"/>
        <end position="493"/>
    </location>
</feature>
<dbReference type="VEuPathDB" id="AmoebaDB:NAEGRDRAFT_63615"/>
<dbReference type="OrthoDB" id="10374498at2759"/>
<gene>
    <name evidence="3" type="ORF">NAEGRDRAFT_63615</name>
</gene>
<organism evidence="4">
    <name type="scientific">Naegleria gruberi</name>
    <name type="common">Amoeba</name>
    <dbReference type="NCBI Taxonomy" id="5762"/>
    <lineage>
        <taxon>Eukaryota</taxon>
        <taxon>Discoba</taxon>
        <taxon>Heterolobosea</taxon>
        <taxon>Tetramitia</taxon>
        <taxon>Eutetramitia</taxon>
        <taxon>Vahlkampfiidae</taxon>
        <taxon>Naegleria</taxon>
    </lineage>
</organism>
<accession>D2V468</accession>
<evidence type="ECO:0000313" key="3">
    <source>
        <dbReference type="EMBL" id="EFC48329.1"/>
    </source>
</evidence>
<name>D2V468_NAEGR</name>
<reference evidence="3 4" key="1">
    <citation type="journal article" date="2010" name="Cell">
        <title>The genome of Naegleria gruberi illuminates early eukaryotic versatility.</title>
        <authorList>
            <person name="Fritz-Laylin L.K."/>
            <person name="Prochnik S.E."/>
            <person name="Ginger M.L."/>
            <person name="Dacks J.B."/>
            <person name="Carpenter M.L."/>
            <person name="Field M.C."/>
            <person name="Kuo A."/>
            <person name="Paredez A."/>
            <person name="Chapman J."/>
            <person name="Pham J."/>
            <person name="Shu S."/>
            <person name="Neupane R."/>
            <person name="Cipriano M."/>
            <person name="Mancuso J."/>
            <person name="Tu H."/>
            <person name="Salamov A."/>
            <person name="Lindquist E."/>
            <person name="Shapiro H."/>
            <person name="Lucas S."/>
            <person name="Grigoriev I.V."/>
            <person name="Cande W.Z."/>
            <person name="Fulton C."/>
            <person name="Rokhsar D.S."/>
            <person name="Dawson S.C."/>
        </authorList>
    </citation>
    <scope>NUCLEOTIDE SEQUENCE [LARGE SCALE GENOMIC DNA]</scope>
    <source>
        <strain evidence="3 4">NEG-M</strain>
    </source>
</reference>
<dbReference type="GeneID" id="8848397"/>
<dbReference type="KEGG" id="ngr:NAEGRDRAFT_63615"/>
<evidence type="ECO:0000259" key="2">
    <source>
        <dbReference type="Pfam" id="PF15521"/>
    </source>
</evidence>
<evidence type="ECO:0000256" key="1">
    <source>
        <dbReference type="SAM" id="MobiDB-lite"/>
    </source>
</evidence>
<dbReference type="Pfam" id="PF15521">
    <property type="entry name" value="Ntox11"/>
    <property type="match status" value="1"/>
</dbReference>
<dbReference type="RefSeq" id="XP_002681073.1">
    <property type="nucleotide sequence ID" value="XM_002681027.1"/>
</dbReference>
<evidence type="ECO:0000313" key="4">
    <source>
        <dbReference type="Proteomes" id="UP000006671"/>
    </source>
</evidence>
<proteinExistence type="predicted"/>
<protein>
    <submittedName>
        <fullName evidence="3">Predicted protein</fullName>
    </submittedName>
</protein>
<dbReference type="AlphaFoldDB" id="D2V468"/>
<dbReference type="EMBL" id="GG738851">
    <property type="protein sequence ID" value="EFC48329.1"/>
    <property type="molecule type" value="Genomic_DNA"/>
</dbReference>
<dbReference type="InParanoid" id="D2V468"/>
<dbReference type="InterPro" id="IPR029121">
    <property type="entry name" value="Ntox11"/>
</dbReference>
<dbReference type="OMA" id="WHSKEHL"/>
<keyword evidence="4" id="KW-1185">Reference proteome</keyword>
<sequence length="573" mass="64391">MDPISQETQAEISSDAVATDNVTINEEQPQLVVSVPPTITISTENNDVEVISNNNEQGSVPSSPTLLVEVSSSSNTPTISTSDAMNVLVATSTGNMASIASSMTRQLTEKSIEEDSNEATCVDMETSTFVDDYSSGDEDDQNKKKKKDDPKKFNLDGINTMKGIIMEEWKKFGFAAQTKRDAEMWAQTLQFPGVPERGEVLRRLFSVFRWGGLCFRHKAIAFDKKKSDDDSDFVWKNWYDVGWPICTAISHGGRVIIQLPKKTGSDRTYDYSFWNWIITGSKTGDVAKHVTTGTSGDHCIKRGKIIFKRLSATHGIDFEENELPLMDGTRKVLIEQKTTGFSLRDTKMLRSVEYTLKHHRHWGMNIPIGGEGQTLLTGSKSYANGSNGHLYIYHMAPKTDSYGGIMLGLEGSEYGKYDMCGEYHGVSAKSSAFSPTLGFKWHSKEHLDLTTVKGPGKYDCMFVDLSYGWDFIVEKYENEWKDDMVKQTSLPNPNHPQFTEISTKLNLSPKFISSIVNLRNTERGRKWKSLVDKRLEKTSNNFKDKITISKKKTKFYNFTTTRAAISFANLYGQ</sequence>
<dbReference type="Proteomes" id="UP000006671">
    <property type="component" value="Unassembled WGS sequence"/>
</dbReference>